<dbReference type="NCBIfam" id="NF003339">
    <property type="entry name" value="PRK04351.1"/>
    <property type="match status" value="1"/>
</dbReference>
<dbReference type="RefSeq" id="WP_106191561.1">
    <property type="nucleotide sequence ID" value="NZ_PVTO01000004.1"/>
</dbReference>
<evidence type="ECO:0000256" key="2">
    <source>
        <dbReference type="ARBA" id="ARBA00022723"/>
    </source>
</evidence>
<proteinExistence type="inferred from homology"/>
<dbReference type="GO" id="GO:0008270">
    <property type="term" value="F:zinc ion binding"/>
    <property type="evidence" value="ECO:0007669"/>
    <property type="project" value="UniProtKB-UniRule"/>
</dbReference>
<dbReference type="SMART" id="SM00731">
    <property type="entry name" value="SprT"/>
    <property type="match status" value="1"/>
</dbReference>
<dbReference type="InterPro" id="IPR006640">
    <property type="entry name" value="SprT-like_domain"/>
</dbReference>
<evidence type="ECO:0000259" key="5">
    <source>
        <dbReference type="SMART" id="SM00731"/>
    </source>
</evidence>
<name>A0A2T0WA15_9LACT</name>
<dbReference type="GO" id="GO:0005737">
    <property type="term" value="C:cytoplasm"/>
    <property type="evidence" value="ECO:0007669"/>
    <property type="project" value="UniProtKB-SubCell"/>
</dbReference>
<protein>
    <recommendedName>
        <fullName evidence="4">Protein SprT-like</fullName>
    </recommendedName>
</protein>
<feature type="binding site" evidence="4">
    <location>
        <position position="71"/>
    </location>
    <ligand>
        <name>Zn(2+)</name>
        <dbReference type="ChEBI" id="CHEBI:29105"/>
    </ligand>
</feature>
<comment type="cofactor">
    <cofactor evidence="4">
        <name>Zn(2+)</name>
        <dbReference type="ChEBI" id="CHEBI:29105"/>
    </cofactor>
    <text evidence="4">Binds 1 zinc ion.</text>
</comment>
<dbReference type="Proteomes" id="UP000238205">
    <property type="component" value="Unassembled WGS sequence"/>
</dbReference>
<feature type="binding site" evidence="4">
    <location>
        <position position="67"/>
    </location>
    <ligand>
        <name>Zn(2+)</name>
        <dbReference type="ChEBI" id="CHEBI:29105"/>
    </ligand>
</feature>
<keyword evidence="1 4" id="KW-0963">Cytoplasm</keyword>
<sequence>MNQKELQQLVEETSLTHFKKPFNHRAYFNTRLKTTGGRYHLVSHDLDFNPKVLEKLGEDTLIGIIKHELCHYHLHLEGKGSQHKDQDFKELLKEVEGLRFVPAMSEQKKAVRLWKYKCKKCGSVAQRQRRFSTAKYVCARCKGKFELIGRDAYKKTAVD</sequence>
<keyword evidence="7" id="KW-1185">Reference proteome</keyword>
<keyword evidence="2 4" id="KW-0479">Metal-binding</keyword>
<evidence type="ECO:0000313" key="7">
    <source>
        <dbReference type="Proteomes" id="UP000238205"/>
    </source>
</evidence>
<dbReference type="GO" id="GO:0006950">
    <property type="term" value="P:response to stress"/>
    <property type="evidence" value="ECO:0007669"/>
    <property type="project" value="UniProtKB-ARBA"/>
</dbReference>
<dbReference type="EMBL" id="PVTO01000004">
    <property type="protein sequence ID" value="PRY83533.1"/>
    <property type="molecule type" value="Genomic_DNA"/>
</dbReference>
<feature type="domain" description="SprT-like" evidence="5">
    <location>
        <begin position="4"/>
        <end position="148"/>
    </location>
</feature>
<evidence type="ECO:0000256" key="1">
    <source>
        <dbReference type="ARBA" id="ARBA00022490"/>
    </source>
</evidence>
<evidence type="ECO:0000313" key="6">
    <source>
        <dbReference type="EMBL" id="PRY83533.1"/>
    </source>
</evidence>
<accession>A0A2T0WA15</accession>
<comment type="similarity">
    <text evidence="4">Belongs to the SprT family.</text>
</comment>
<reference evidence="6 7" key="1">
    <citation type="submission" date="2018-03" db="EMBL/GenBank/DDBJ databases">
        <title>Genomic Encyclopedia of Archaeal and Bacterial Type Strains, Phase II (KMG-II): from individual species to whole genera.</title>
        <authorList>
            <person name="Goeker M."/>
        </authorList>
    </citation>
    <scope>NUCLEOTIDE SEQUENCE [LARGE SCALE GENOMIC DNA]</scope>
    <source>
        <strain evidence="6 7">DSM 13175</strain>
    </source>
</reference>
<dbReference type="HAMAP" id="MF_00745">
    <property type="entry name" value="SprT_like"/>
    <property type="match status" value="1"/>
</dbReference>
<evidence type="ECO:0000256" key="4">
    <source>
        <dbReference type="HAMAP-Rule" id="MF_00745"/>
    </source>
</evidence>
<dbReference type="OrthoDB" id="9799909at2"/>
<dbReference type="InterPro" id="IPR023524">
    <property type="entry name" value="Uncharacterised_SprT-like"/>
</dbReference>
<organism evidence="6 7">
    <name type="scientific">Alkalibacterium olivapovliticus</name>
    <dbReference type="NCBI Taxonomy" id="99907"/>
    <lineage>
        <taxon>Bacteria</taxon>
        <taxon>Bacillati</taxon>
        <taxon>Bacillota</taxon>
        <taxon>Bacilli</taxon>
        <taxon>Lactobacillales</taxon>
        <taxon>Carnobacteriaceae</taxon>
        <taxon>Alkalibacterium</taxon>
    </lineage>
</organism>
<comment type="subcellular location">
    <subcellularLocation>
        <location evidence="4">Cytoplasm</location>
    </subcellularLocation>
</comment>
<gene>
    <name evidence="6" type="ORF">CLV38_104139</name>
</gene>
<evidence type="ECO:0000256" key="3">
    <source>
        <dbReference type="ARBA" id="ARBA00022833"/>
    </source>
</evidence>
<dbReference type="Pfam" id="PF10263">
    <property type="entry name" value="SprT-like"/>
    <property type="match status" value="1"/>
</dbReference>
<keyword evidence="3 4" id="KW-0862">Zinc</keyword>
<dbReference type="AlphaFoldDB" id="A0A2T0WA15"/>
<feature type="active site" evidence="4">
    <location>
        <position position="68"/>
    </location>
</feature>
<comment type="caution">
    <text evidence="6">The sequence shown here is derived from an EMBL/GenBank/DDBJ whole genome shotgun (WGS) entry which is preliminary data.</text>
</comment>